<accession>A0A2K9NDT2</accession>
<comment type="subcellular location">
    <subcellularLocation>
        <location evidence="6">Cytoplasm</location>
    </subcellularLocation>
</comment>
<evidence type="ECO:0000256" key="1">
    <source>
        <dbReference type="ARBA" id="ARBA00009990"/>
    </source>
</evidence>
<evidence type="ECO:0000256" key="2">
    <source>
        <dbReference type="ARBA" id="ARBA00022448"/>
    </source>
</evidence>
<evidence type="ECO:0000256" key="3">
    <source>
        <dbReference type="ARBA" id="ARBA00022927"/>
    </source>
</evidence>
<proteinExistence type="inferred from homology"/>
<dbReference type="InterPro" id="IPR035958">
    <property type="entry name" value="SecB-like_sf"/>
</dbReference>
<keyword evidence="6" id="KW-0963">Cytoplasm</keyword>
<dbReference type="HAMAP" id="MF_00821">
    <property type="entry name" value="SecB"/>
    <property type="match status" value="1"/>
</dbReference>
<evidence type="ECO:0000256" key="5">
    <source>
        <dbReference type="ARBA" id="ARBA00023186"/>
    </source>
</evidence>
<dbReference type="GO" id="GO:0015031">
    <property type="term" value="P:protein transport"/>
    <property type="evidence" value="ECO:0007669"/>
    <property type="project" value="UniProtKB-UniRule"/>
</dbReference>
<evidence type="ECO:0000313" key="8">
    <source>
        <dbReference type="Proteomes" id="UP000234752"/>
    </source>
</evidence>
<keyword evidence="5 6" id="KW-0143">Chaperone</keyword>
<comment type="function">
    <text evidence="6">One of the proteins required for the normal export of preproteins out of the cell cytoplasm. It is a molecular chaperone that binds to a subset of precursor proteins, maintaining them in a translocation-competent state. It also specifically binds to its receptor SecA.</text>
</comment>
<dbReference type="PANTHER" id="PTHR36918">
    <property type="match status" value="1"/>
</dbReference>
<evidence type="ECO:0000256" key="6">
    <source>
        <dbReference type="HAMAP-Rule" id="MF_00821"/>
    </source>
</evidence>
<dbReference type="Pfam" id="PF02556">
    <property type="entry name" value="SecB"/>
    <property type="match status" value="1"/>
</dbReference>
<dbReference type="GO" id="GO:0005737">
    <property type="term" value="C:cytoplasm"/>
    <property type="evidence" value="ECO:0007669"/>
    <property type="project" value="UniProtKB-SubCell"/>
</dbReference>
<dbReference type="GO" id="GO:0051262">
    <property type="term" value="P:protein tetramerization"/>
    <property type="evidence" value="ECO:0007669"/>
    <property type="project" value="InterPro"/>
</dbReference>
<gene>
    <name evidence="6" type="primary">secB</name>
    <name evidence="7" type="ORF">C0V82_10860</name>
</gene>
<dbReference type="PRINTS" id="PR01594">
    <property type="entry name" value="SECBCHAPRONE"/>
</dbReference>
<dbReference type="Proteomes" id="UP000234752">
    <property type="component" value="Chromosome eg_1"/>
</dbReference>
<keyword evidence="8" id="KW-1185">Reference proteome</keyword>
<comment type="subunit">
    <text evidence="6">Homotetramer, a dimer of dimers. One homotetramer interacts with 1 SecA dimer.</text>
</comment>
<dbReference type="GO" id="GO:0006457">
    <property type="term" value="P:protein folding"/>
    <property type="evidence" value="ECO:0007669"/>
    <property type="project" value="UniProtKB-UniRule"/>
</dbReference>
<keyword evidence="2 6" id="KW-0813">Transport</keyword>
<comment type="similarity">
    <text evidence="1 6">Belongs to the SecB family.</text>
</comment>
<dbReference type="EMBL" id="CP025611">
    <property type="protein sequence ID" value="AUN30686.1"/>
    <property type="molecule type" value="Genomic_DNA"/>
</dbReference>
<dbReference type="PANTHER" id="PTHR36918:SF1">
    <property type="entry name" value="PROTEIN-EXPORT PROTEIN SECB"/>
    <property type="match status" value="1"/>
</dbReference>
<dbReference type="GO" id="GO:0051082">
    <property type="term" value="F:unfolded protein binding"/>
    <property type="evidence" value="ECO:0007669"/>
    <property type="project" value="InterPro"/>
</dbReference>
<name>A0A2K9NDT2_9PROT</name>
<reference evidence="7 8" key="1">
    <citation type="submission" date="2017-12" db="EMBL/GenBank/DDBJ databases">
        <title>Genomes of bacteria within cyanobacterial aggregates.</title>
        <authorList>
            <person name="Cai H."/>
        </authorList>
    </citation>
    <scope>NUCLEOTIDE SEQUENCE [LARGE SCALE GENOMIC DNA]</scope>
    <source>
        <strain evidence="7 8">TH16</strain>
    </source>
</reference>
<dbReference type="SUPFAM" id="SSF54611">
    <property type="entry name" value="SecB-like"/>
    <property type="match status" value="1"/>
</dbReference>
<dbReference type="AlphaFoldDB" id="A0A2K9NDT2"/>
<evidence type="ECO:0000313" key="7">
    <source>
        <dbReference type="EMBL" id="AUN30686.1"/>
    </source>
</evidence>
<dbReference type="Gene3D" id="3.10.420.10">
    <property type="entry name" value="SecB-like"/>
    <property type="match status" value="1"/>
</dbReference>
<dbReference type="NCBIfam" id="TIGR00809">
    <property type="entry name" value="secB"/>
    <property type="match status" value="1"/>
</dbReference>
<evidence type="ECO:0000256" key="4">
    <source>
        <dbReference type="ARBA" id="ARBA00023010"/>
    </source>
</evidence>
<keyword evidence="3 6" id="KW-0653">Protein transport</keyword>
<organism evidence="7 8">
    <name type="scientific">Niveispirillum cyanobacteriorum</name>
    <dbReference type="NCBI Taxonomy" id="1612173"/>
    <lineage>
        <taxon>Bacteria</taxon>
        <taxon>Pseudomonadati</taxon>
        <taxon>Pseudomonadota</taxon>
        <taxon>Alphaproteobacteria</taxon>
        <taxon>Rhodospirillales</taxon>
        <taxon>Azospirillaceae</taxon>
        <taxon>Niveispirillum</taxon>
    </lineage>
</organism>
<dbReference type="InterPro" id="IPR003708">
    <property type="entry name" value="SecB"/>
</dbReference>
<keyword evidence="4 6" id="KW-0811">Translocation</keyword>
<dbReference type="RefSeq" id="WP_102112363.1">
    <property type="nucleotide sequence ID" value="NZ_BMGN01000002.1"/>
</dbReference>
<sequence length="170" mass="18427">MSDETINQAEDAAEEAQSARPVPPLVVNMQYVKDLSFENPNAPRILASASEQPKIDLQVDLQAQGLADNVAEVQIRLRAEATVGDATAFIAELVYAGVFTLPPMPAETQRAVLLIEGPRLLFPFARQIIADVTAQGGFPPLLLQPLDFVDLYRRQVLSQQAEMGDAQGTA</sequence>
<protein>
    <recommendedName>
        <fullName evidence="6">Protein-export protein SecB</fullName>
    </recommendedName>
</protein>
<dbReference type="NCBIfam" id="NF004392">
    <property type="entry name" value="PRK05751.1-3"/>
    <property type="match status" value="1"/>
</dbReference>
<dbReference type="OrthoDB" id="9795145at2"/>
<dbReference type="KEGG" id="ncb:C0V82_10860"/>